<feature type="binding site" description="covalent" evidence="23">
    <location>
        <position position="125"/>
    </location>
    <ligand>
        <name>heme c</name>
        <dbReference type="ChEBI" id="CHEBI:61717"/>
        <label>1</label>
    </ligand>
</feature>
<evidence type="ECO:0000256" key="9">
    <source>
        <dbReference type="ARBA" id="ARBA00022660"/>
    </source>
</evidence>
<evidence type="ECO:0000256" key="21">
    <source>
        <dbReference type="PIRNR" id="PIRNR000006"/>
    </source>
</evidence>
<feature type="domain" description="Cytochrome c" evidence="25">
    <location>
        <begin position="112"/>
        <end position="202"/>
    </location>
</feature>
<dbReference type="InterPro" id="IPR032858">
    <property type="entry name" value="CcoP_N"/>
</dbReference>
<dbReference type="Gene3D" id="1.10.760.10">
    <property type="entry name" value="Cytochrome c-like domain"/>
    <property type="match status" value="2"/>
</dbReference>
<feature type="binding site" description="covalent" evidence="23">
    <location>
        <position position="222"/>
    </location>
    <ligand>
        <name>heme c</name>
        <dbReference type="ChEBI" id="CHEBI:61717"/>
        <label>2</label>
    </ligand>
</feature>
<comment type="cofactor">
    <cofactor evidence="21 23">
        <name>heme c</name>
        <dbReference type="ChEBI" id="CHEBI:61717"/>
    </cofactor>
    <text evidence="21 23">Binds 2 heme C groups per subunit.</text>
</comment>
<dbReference type="PROSITE" id="PS51007">
    <property type="entry name" value="CYTC"/>
    <property type="match status" value="2"/>
</dbReference>
<dbReference type="EMBL" id="BBIO01000019">
    <property type="protein sequence ID" value="GAK46457.1"/>
    <property type="molecule type" value="Genomic_DNA"/>
</dbReference>
<dbReference type="RefSeq" id="WP_045449055.1">
    <property type="nucleotide sequence ID" value="NZ_BBIO01000019.1"/>
</dbReference>
<feature type="binding site" description="axial binding residue" evidence="22">
    <location>
        <position position="177"/>
    </location>
    <ligand>
        <name>heme c</name>
        <dbReference type="ChEBI" id="CHEBI:61717"/>
        <label>2</label>
    </ligand>
    <ligandPart>
        <name>Fe</name>
        <dbReference type="ChEBI" id="CHEBI:18248"/>
    </ligandPart>
</feature>
<dbReference type="SUPFAM" id="SSF46626">
    <property type="entry name" value="Cytochrome c"/>
    <property type="match status" value="2"/>
</dbReference>
<dbReference type="GO" id="GO:0006119">
    <property type="term" value="P:oxidative phosphorylation"/>
    <property type="evidence" value="ECO:0007669"/>
    <property type="project" value="UniProtKB-UniPathway"/>
</dbReference>
<gene>
    <name evidence="26" type="ORF">M2A_2956</name>
</gene>
<accession>A0A081BEI9</accession>
<evidence type="ECO:0000256" key="22">
    <source>
        <dbReference type="PIRSR" id="PIRSR000006-1"/>
    </source>
</evidence>
<dbReference type="InterPro" id="IPR004678">
    <property type="entry name" value="Cyt_c_oxidase_cbb3_su3"/>
</dbReference>
<evidence type="ECO:0000256" key="7">
    <source>
        <dbReference type="ARBA" id="ARBA00022519"/>
    </source>
</evidence>
<dbReference type="AlphaFoldDB" id="A0A081BEI9"/>
<evidence type="ECO:0000256" key="16">
    <source>
        <dbReference type="ARBA" id="ARBA00023002"/>
    </source>
</evidence>
<keyword evidence="9 21" id="KW-0679">Respiratory chain</keyword>
<comment type="subcellular location">
    <subcellularLocation>
        <location evidence="1 21">Cell inner membrane</location>
    </subcellularLocation>
</comment>
<comment type="similarity">
    <text evidence="3 21">Belongs to the CcoP / FixP family.</text>
</comment>
<comment type="subunit">
    <text evidence="4">Component of the cbb3-type cytochrome c oxidase at least composed of FixN, FixO, FixQ and FixP.</text>
</comment>
<keyword evidence="8 21" id="KW-0349">Heme</keyword>
<evidence type="ECO:0000256" key="13">
    <source>
        <dbReference type="ARBA" id="ARBA00022781"/>
    </source>
</evidence>
<feature type="binding site" description="covalent" evidence="23">
    <location>
        <position position="128"/>
    </location>
    <ligand>
        <name>heme c</name>
        <dbReference type="ChEBI" id="CHEBI:61717"/>
        <label>1</label>
    </ligand>
</feature>
<keyword evidence="15 24" id="KW-1133">Transmembrane helix</keyword>
<dbReference type="Pfam" id="PF14715">
    <property type="entry name" value="FixP_N"/>
    <property type="match status" value="1"/>
</dbReference>
<dbReference type="GO" id="GO:0020037">
    <property type="term" value="F:heme binding"/>
    <property type="evidence" value="ECO:0007669"/>
    <property type="project" value="InterPro"/>
</dbReference>
<dbReference type="GO" id="GO:0009055">
    <property type="term" value="F:electron transfer activity"/>
    <property type="evidence" value="ECO:0007669"/>
    <property type="project" value="InterPro"/>
</dbReference>
<evidence type="ECO:0000256" key="24">
    <source>
        <dbReference type="SAM" id="Phobius"/>
    </source>
</evidence>
<keyword evidence="17 21" id="KW-0408">Iron</keyword>
<dbReference type="GO" id="GO:0005506">
    <property type="term" value="F:iron ion binding"/>
    <property type="evidence" value="ECO:0007669"/>
    <property type="project" value="InterPro"/>
</dbReference>
<dbReference type="eggNOG" id="COG2010">
    <property type="taxonomic scope" value="Bacteria"/>
</dbReference>
<keyword evidence="13 21" id="KW-0375">Hydrogen ion transport</keyword>
<keyword evidence="27" id="KW-1185">Reference proteome</keyword>
<evidence type="ECO:0000256" key="12">
    <source>
        <dbReference type="ARBA" id="ARBA00022737"/>
    </source>
</evidence>
<dbReference type="GO" id="GO:1902600">
    <property type="term" value="P:proton transmembrane transport"/>
    <property type="evidence" value="ECO:0007669"/>
    <property type="project" value="UniProtKB-KW"/>
</dbReference>
<comment type="function">
    <text evidence="20">C-type cytochrome. Part of the cbb3-type cytochrome c oxidase complex. FixP subunit is required for transferring electrons from donor cytochrome c via its heme groups to FixO subunit. From there, electrons are shuttled to the catalytic binuclear center of FixN subunit where oxygen reduction takes place. The complex also functions as a proton pump.</text>
</comment>
<evidence type="ECO:0000313" key="26">
    <source>
        <dbReference type="EMBL" id="GAK46457.1"/>
    </source>
</evidence>
<proteinExistence type="inferred from homology"/>
<keyword evidence="11 21" id="KW-0479">Metal-binding</keyword>
<keyword evidence="10 24" id="KW-0812">Transmembrane</keyword>
<keyword evidence="12" id="KW-0677">Repeat</keyword>
<comment type="pathway">
    <text evidence="2 21">Energy metabolism; oxidative phosphorylation.</text>
</comment>
<dbReference type="InterPro" id="IPR008168">
    <property type="entry name" value="Cyt_C_IC"/>
</dbReference>
<evidence type="ECO:0000259" key="25">
    <source>
        <dbReference type="PROSITE" id="PS51007"/>
    </source>
</evidence>
<dbReference type="Pfam" id="PF13442">
    <property type="entry name" value="Cytochrome_CBB3"/>
    <property type="match status" value="1"/>
</dbReference>
<evidence type="ECO:0000256" key="2">
    <source>
        <dbReference type="ARBA" id="ARBA00004673"/>
    </source>
</evidence>
<dbReference type="GO" id="GO:0016491">
    <property type="term" value="F:oxidoreductase activity"/>
    <property type="evidence" value="ECO:0007669"/>
    <property type="project" value="UniProtKB-KW"/>
</dbReference>
<keyword evidence="18 21" id="KW-0406">Ion transport</keyword>
<evidence type="ECO:0000256" key="5">
    <source>
        <dbReference type="ARBA" id="ARBA00022448"/>
    </source>
</evidence>
<keyword evidence="7 21" id="KW-0997">Cell inner membrane</keyword>
<evidence type="ECO:0000256" key="10">
    <source>
        <dbReference type="ARBA" id="ARBA00022692"/>
    </source>
</evidence>
<dbReference type="PIRSF" id="PIRSF000006">
    <property type="entry name" value="Cbb3-Cox_fixP"/>
    <property type="match status" value="1"/>
</dbReference>
<dbReference type="InterPro" id="IPR050597">
    <property type="entry name" value="Cytochrome_c_Oxidase_Subunit"/>
</dbReference>
<evidence type="ECO:0000313" key="27">
    <source>
        <dbReference type="Proteomes" id="UP000028702"/>
    </source>
</evidence>
<evidence type="ECO:0000256" key="20">
    <source>
        <dbReference type="ARBA" id="ARBA00025525"/>
    </source>
</evidence>
<dbReference type="GO" id="GO:0005886">
    <property type="term" value="C:plasma membrane"/>
    <property type="evidence" value="ECO:0007669"/>
    <property type="project" value="UniProtKB-SubCell"/>
</dbReference>
<evidence type="ECO:0000256" key="18">
    <source>
        <dbReference type="ARBA" id="ARBA00023065"/>
    </source>
</evidence>
<feature type="binding site" description="axial binding residue" evidence="22">
    <location>
        <position position="129"/>
    </location>
    <ligand>
        <name>heme c</name>
        <dbReference type="ChEBI" id="CHEBI:61717"/>
        <label>1</label>
    </ligand>
    <ligandPart>
        <name>Fe</name>
        <dbReference type="ChEBI" id="CHEBI:18248"/>
    </ligandPart>
</feature>
<feature type="binding site" description="axial binding residue" evidence="22">
    <location>
        <position position="267"/>
    </location>
    <ligand>
        <name>heme c</name>
        <dbReference type="ChEBI" id="CHEBI:61717"/>
        <label>1</label>
    </ligand>
    <ligandPart>
        <name>Fe</name>
        <dbReference type="ChEBI" id="CHEBI:18248"/>
    </ligandPart>
</feature>
<dbReference type="InterPro" id="IPR009056">
    <property type="entry name" value="Cyt_c-like_dom"/>
</dbReference>
<organism evidence="26 27">
    <name type="scientific">Tepidicaulis marinus</name>
    <dbReference type="NCBI Taxonomy" id="1333998"/>
    <lineage>
        <taxon>Bacteria</taxon>
        <taxon>Pseudomonadati</taxon>
        <taxon>Pseudomonadota</taxon>
        <taxon>Alphaproteobacteria</taxon>
        <taxon>Hyphomicrobiales</taxon>
        <taxon>Parvibaculaceae</taxon>
        <taxon>Tepidicaulis</taxon>
    </lineage>
</organism>
<feature type="transmembrane region" description="Helical" evidence="24">
    <location>
        <begin position="32"/>
        <end position="50"/>
    </location>
</feature>
<evidence type="ECO:0000256" key="15">
    <source>
        <dbReference type="ARBA" id="ARBA00022989"/>
    </source>
</evidence>
<feature type="domain" description="Cytochrome c" evidence="25">
    <location>
        <begin position="209"/>
        <end position="290"/>
    </location>
</feature>
<dbReference type="UniPathway" id="UPA00705"/>
<name>A0A081BEI9_9HYPH</name>
<comment type="caution">
    <text evidence="26">The sequence shown here is derived from an EMBL/GenBank/DDBJ whole genome shotgun (WGS) entry which is preliminary data.</text>
</comment>
<dbReference type="STRING" id="1333998.M2A_2956"/>
<dbReference type="InterPro" id="IPR036909">
    <property type="entry name" value="Cyt_c-like_dom_sf"/>
</dbReference>
<keyword evidence="5 21" id="KW-0813">Transport</keyword>
<evidence type="ECO:0000256" key="1">
    <source>
        <dbReference type="ARBA" id="ARBA00004533"/>
    </source>
</evidence>
<dbReference type="Gene3D" id="6.10.280.130">
    <property type="match status" value="1"/>
</dbReference>
<dbReference type="PANTHER" id="PTHR33751:SF1">
    <property type="entry name" value="CBB3-TYPE CYTOCHROME C OXIDASE SUBUNIT FIXP"/>
    <property type="match status" value="1"/>
</dbReference>
<evidence type="ECO:0000256" key="14">
    <source>
        <dbReference type="ARBA" id="ARBA00022982"/>
    </source>
</evidence>
<evidence type="ECO:0000256" key="17">
    <source>
        <dbReference type="ARBA" id="ARBA00023004"/>
    </source>
</evidence>
<keyword evidence="16 21" id="KW-0560">Oxidoreductase</keyword>
<keyword evidence="19 21" id="KW-0472">Membrane</keyword>
<evidence type="ECO:0000256" key="23">
    <source>
        <dbReference type="PIRSR" id="PIRSR000006-2"/>
    </source>
</evidence>
<sequence length="293" mass="32023">MSTPHKDEITGVETTGHEWDDIRELNNPLPKWWVYTFYATIVWSLAYFVFMPSWPVFWNGEWTALEGVLGYSQRGAVTEELAAIEEGRADYMQAIAATDISKIQANPELMELAVAGGKALFGDNCAPCHGSGAQGFKGYPNLNDDNWIWGGTLEAIQTTITHGIRWELDDDTRFNMMPRFLTDGILSREEVGNVTDYVLAISGQGEMTEGAEAGAEIFAQQCAACHGESGAGNQELGAPNLTDAIWLYGGNRSDIYESIAKARAGVMPAWGGRLTDAEIKELTLYVHTLGGGQ</sequence>
<evidence type="ECO:0000256" key="19">
    <source>
        <dbReference type="ARBA" id="ARBA00023136"/>
    </source>
</evidence>
<reference evidence="26 27" key="1">
    <citation type="submission" date="2014-07" db="EMBL/GenBank/DDBJ databases">
        <title>Tepidicaulis marinum gen. nov., sp. nov., a novel marine bacterium denitrifying nitrate to nitrous oxide strictly under microaerobic conditions.</title>
        <authorList>
            <person name="Takeuchi M."/>
            <person name="Yamagishi T."/>
            <person name="Kamagata Y."/>
            <person name="Oshima K."/>
            <person name="Hattori M."/>
            <person name="Katayama T."/>
            <person name="Hanada S."/>
            <person name="Tamaki H."/>
            <person name="Marumo K."/>
            <person name="Maeda H."/>
            <person name="Nedachi M."/>
            <person name="Iwasaki W."/>
            <person name="Suwa Y."/>
            <person name="Sakata S."/>
        </authorList>
    </citation>
    <scope>NUCLEOTIDE SEQUENCE [LARGE SCALE GENOMIC DNA]</scope>
    <source>
        <strain evidence="26 27">MA2</strain>
    </source>
</reference>
<feature type="binding site" description="covalent" evidence="23">
    <location>
        <position position="225"/>
    </location>
    <ligand>
        <name>heme c</name>
        <dbReference type="ChEBI" id="CHEBI:61717"/>
        <label>2</label>
    </ligand>
</feature>
<evidence type="ECO:0000256" key="8">
    <source>
        <dbReference type="ARBA" id="ARBA00022617"/>
    </source>
</evidence>
<evidence type="ECO:0000256" key="11">
    <source>
        <dbReference type="ARBA" id="ARBA00022723"/>
    </source>
</evidence>
<feature type="binding site" description="axial binding residue" evidence="22">
    <location>
        <position position="226"/>
    </location>
    <ligand>
        <name>heme c</name>
        <dbReference type="ChEBI" id="CHEBI:61717"/>
        <label>2</label>
    </ligand>
    <ligandPart>
        <name>Fe</name>
        <dbReference type="ChEBI" id="CHEBI:18248"/>
    </ligandPart>
</feature>
<evidence type="ECO:0000256" key="6">
    <source>
        <dbReference type="ARBA" id="ARBA00022475"/>
    </source>
</evidence>
<dbReference type="InterPro" id="IPR038414">
    <property type="entry name" value="CcoP_N_sf"/>
</dbReference>
<protein>
    <recommendedName>
        <fullName evidence="21">Cbb3-type cytochrome c oxidase subunit</fullName>
    </recommendedName>
</protein>
<dbReference type="Pfam" id="PF00034">
    <property type="entry name" value="Cytochrom_C"/>
    <property type="match status" value="1"/>
</dbReference>
<dbReference type="PRINTS" id="PR00605">
    <property type="entry name" value="CYTCHROMECIC"/>
</dbReference>
<keyword evidence="6 21" id="KW-1003">Cell membrane</keyword>
<evidence type="ECO:0000256" key="4">
    <source>
        <dbReference type="ARBA" id="ARBA00011203"/>
    </source>
</evidence>
<keyword evidence="14 21" id="KW-0249">Electron transport</keyword>
<dbReference type="Proteomes" id="UP000028702">
    <property type="component" value="Unassembled WGS sequence"/>
</dbReference>
<evidence type="ECO:0000256" key="3">
    <source>
        <dbReference type="ARBA" id="ARBA00006113"/>
    </source>
</evidence>
<dbReference type="NCBIfam" id="TIGR00782">
    <property type="entry name" value="ccoP"/>
    <property type="match status" value="1"/>
</dbReference>
<dbReference type="PANTHER" id="PTHR33751">
    <property type="entry name" value="CBB3-TYPE CYTOCHROME C OXIDASE SUBUNIT FIXP"/>
    <property type="match status" value="1"/>
</dbReference>